<name>M7BL81_CHEMY</name>
<feature type="transmembrane region" description="Helical" evidence="1">
    <location>
        <begin position="26"/>
        <end position="44"/>
    </location>
</feature>
<proteinExistence type="predicted"/>
<evidence type="ECO:0000313" key="3">
    <source>
        <dbReference type="Proteomes" id="UP000031443"/>
    </source>
</evidence>
<gene>
    <name evidence="2" type="ORF">UY3_04137</name>
</gene>
<dbReference type="Proteomes" id="UP000031443">
    <property type="component" value="Unassembled WGS sequence"/>
</dbReference>
<sequence length="103" mass="11020">MLPALMAVEESLSVPYVLKTQKKTKTAVVCACAILMVFLIVESWCAPKEQPQKPDLGPVSGPGAMAIIVCACAKKCGSMYFNAFLVRNGFEYVLKCFPGLGTG</sequence>
<evidence type="ECO:0000313" key="2">
    <source>
        <dbReference type="EMBL" id="EMP38656.1"/>
    </source>
</evidence>
<evidence type="ECO:0000256" key="1">
    <source>
        <dbReference type="SAM" id="Phobius"/>
    </source>
</evidence>
<dbReference type="AlphaFoldDB" id="M7BL81"/>
<keyword evidence="1" id="KW-0472">Membrane</keyword>
<organism evidence="2 3">
    <name type="scientific">Chelonia mydas</name>
    <name type="common">Green sea-turtle</name>
    <name type="synonym">Chelonia agassizi</name>
    <dbReference type="NCBI Taxonomy" id="8469"/>
    <lineage>
        <taxon>Eukaryota</taxon>
        <taxon>Metazoa</taxon>
        <taxon>Chordata</taxon>
        <taxon>Craniata</taxon>
        <taxon>Vertebrata</taxon>
        <taxon>Euteleostomi</taxon>
        <taxon>Archelosauria</taxon>
        <taxon>Testudinata</taxon>
        <taxon>Testudines</taxon>
        <taxon>Cryptodira</taxon>
        <taxon>Durocryptodira</taxon>
        <taxon>Americhelydia</taxon>
        <taxon>Chelonioidea</taxon>
        <taxon>Cheloniidae</taxon>
        <taxon>Chelonia</taxon>
    </lineage>
</organism>
<keyword evidence="1" id="KW-1133">Transmembrane helix</keyword>
<reference evidence="3" key="1">
    <citation type="journal article" date="2013" name="Nat. Genet.">
        <title>The draft genomes of soft-shell turtle and green sea turtle yield insights into the development and evolution of the turtle-specific body plan.</title>
        <authorList>
            <person name="Wang Z."/>
            <person name="Pascual-Anaya J."/>
            <person name="Zadissa A."/>
            <person name="Li W."/>
            <person name="Niimura Y."/>
            <person name="Huang Z."/>
            <person name="Li C."/>
            <person name="White S."/>
            <person name="Xiong Z."/>
            <person name="Fang D."/>
            <person name="Wang B."/>
            <person name="Ming Y."/>
            <person name="Chen Y."/>
            <person name="Zheng Y."/>
            <person name="Kuraku S."/>
            <person name="Pignatelli M."/>
            <person name="Herrero J."/>
            <person name="Beal K."/>
            <person name="Nozawa M."/>
            <person name="Li Q."/>
            <person name="Wang J."/>
            <person name="Zhang H."/>
            <person name="Yu L."/>
            <person name="Shigenobu S."/>
            <person name="Wang J."/>
            <person name="Liu J."/>
            <person name="Flicek P."/>
            <person name="Searle S."/>
            <person name="Wang J."/>
            <person name="Kuratani S."/>
            <person name="Yin Y."/>
            <person name="Aken B."/>
            <person name="Zhang G."/>
            <person name="Irie N."/>
        </authorList>
    </citation>
    <scope>NUCLEOTIDE SEQUENCE [LARGE SCALE GENOMIC DNA]</scope>
</reference>
<keyword evidence="3" id="KW-1185">Reference proteome</keyword>
<accession>M7BL81</accession>
<protein>
    <submittedName>
        <fullName evidence="2">Uncharacterized protein</fullName>
    </submittedName>
</protein>
<keyword evidence="1" id="KW-0812">Transmembrane</keyword>
<dbReference type="EMBL" id="KB518694">
    <property type="protein sequence ID" value="EMP38656.1"/>
    <property type="molecule type" value="Genomic_DNA"/>
</dbReference>